<dbReference type="InterPro" id="IPR045087">
    <property type="entry name" value="Cu-oxidase_fam"/>
</dbReference>
<sequence>MFDIPSREAVDIIWVNNLDESAIPPVGNSCMNQSYVPSNNDTHFCYLMGKVNRTQTFVDPTGFTLSTPINHSVRIAPNAWPTTIHVHGAEVRPTFDGNPLSWTDNGDYTGHVGVGTFSMTDKCYYEQFDKVDNQAHIYNPPNIYLKDLNGIIQKNFKMNRYPNLQNPGTLWYHDHAMRLTTYNVQYGLAGFYILRDKHVEEQIGVDRQN</sequence>
<dbReference type="AlphaFoldDB" id="A0A1J3DM87"/>
<name>A0A1J3DM87_NOCCA</name>
<organism evidence="1">
    <name type="scientific">Noccaea caerulescens</name>
    <name type="common">Alpine penny-cress</name>
    <name type="synonym">Thlaspi caerulescens</name>
    <dbReference type="NCBI Taxonomy" id="107243"/>
    <lineage>
        <taxon>Eukaryota</taxon>
        <taxon>Viridiplantae</taxon>
        <taxon>Streptophyta</taxon>
        <taxon>Embryophyta</taxon>
        <taxon>Tracheophyta</taxon>
        <taxon>Spermatophyta</taxon>
        <taxon>Magnoliopsida</taxon>
        <taxon>eudicotyledons</taxon>
        <taxon>Gunneridae</taxon>
        <taxon>Pentapetalae</taxon>
        <taxon>rosids</taxon>
        <taxon>malvids</taxon>
        <taxon>Brassicales</taxon>
        <taxon>Brassicaceae</taxon>
        <taxon>Coluteocarpeae</taxon>
        <taxon>Noccaea</taxon>
    </lineage>
</organism>
<protein>
    <submittedName>
        <fullName evidence="1">Multicopper oxidase LPR2</fullName>
    </submittedName>
</protein>
<dbReference type="PANTHER" id="PTHR48267">
    <property type="entry name" value="CUPREDOXIN SUPERFAMILY PROTEIN"/>
    <property type="match status" value="1"/>
</dbReference>
<dbReference type="SUPFAM" id="SSF49503">
    <property type="entry name" value="Cupredoxins"/>
    <property type="match status" value="1"/>
</dbReference>
<reference evidence="1" key="1">
    <citation type="submission" date="2016-07" db="EMBL/GenBank/DDBJ databases">
        <title>De novo transcriptome assembly of four accessions of the metal hyperaccumulator plant Noccaea caerulescens.</title>
        <authorList>
            <person name="Blande D."/>
            <person name="Halimaa P."/>
            <person name="Tervahauta A.I."/>
            <person name="Aarts M.G."/>
            <person name="Karenlampi S.O."/>
        </authorList>
    </citation>
    <scope>NUCLEOTIDE SEQUENCE</scope>
</reference>
<dbReference type="PANTHER" id="PTHR48267:SF1">
    <property type="entry name" value="BILIRUBIN OXIDASE"/>
    <property type="match status" value="1"/>
</dbReference>
<dbReference type="EMBL" id="GEVM01022379">
    <property type="protein sequence ID" value="JAU83559.1"/>
    <property type="molecule type" value="Transcribed_RNA"/>
</dbReference>
<proteinExistence type="predicted"/>
<evidence type="ECO:0000313" key="1">
    <source>
        <dbReference type="EMBL" id="JAU18853.1"/>
    </source>
</evidence>
<gene>
    <name evidence="1" type="ORF">GA_TR4081_c0_g1_i1_g.14295</name>
    <name evidence="2" type="ORF">MP_TR1537_c0_g1_i1_g.4029</name>
</gene>
<dbReference type="EMBL" id="GEVI01013467">
    <property type="protein sequence ID" value="JAU18853.1"/>
    <property type="molecule type" value="Transcribed_RNA"/>
</dbReference>
<dbReference type="InterPro" id="IPR008972">
    <property type="entry name" value="Cupredoxin"/>
</dbReference>
<evidence type="ECO:0000313" key="2">
    <source>
        <dbReference type="EMBL" id="JAU83559.1"/>
    </source>
</evidence>
<accession>A0A1J3DM87</accession>
<dbReference type="Gene3D" id="2.60.40.420">
    <property type="entry name" value="Cupredoxins - blue copper proteins"/>
    <property type="match status" value="1"/>
</dbReference>